<dbReference type="InterPro" id="IPR005467">
    <property type="entry name" value="His_kinase_dom"/>
</dbReference>
<dbReference type="RefSeq" id="WP_088333303.1">
    <property type="nucleotide sequence ID" value="NZ_NBBJ01000002.1"/>
</dbReference>
<evidence type="ECO:0000256" key="2">
    <source>
        <dbReference type="ARBA" id="ARBA00012438"/>
    </source>
</evidence>
<feature type="domain" description="Histidine kinase" evidence="5">
    <location>
        <begin position="476"/>
        <end position="678"/>
    </location>
</feature>
<evidence type="ECO:0000256" key="1">
    <source>
        <dbReference type="ARBA" id="ARBA00000085"/>
    </source>
</evidence>
<evidence type="ECO:0000313" key="7">
    <source>
        <dbReference type="Proteomes" id="UP000197783"/>
    </source>
</evidence>
<dbReference type="PRINTS" id="PR00344">
    <property type="entry name" value="BCTRLSENSOR"/>
</dbReference>
<dbReference type="Proteomes" id="UP000197783">
    <property type="component" value="Unassembled WGS sequence"/>
</dbReference>
<feature type="transmembrane region" description="Helical" evidence="4">
    <location>
        <begin position="159"/>
        <end position="182"/>
    </location>
</feature>
<dbReference type="AlphaFoldDB" id="A0A245ZLE8"/>
<sequence length="692" mass="73072">MSAATITLWTHALAALLFGTLALTQRREGGALPRTPFLAGLFATALWALAVAGLDAGDVATRLAEGVRNLAWLWLMYSLTRRDSQDSAWQSLRAVYVVVGLVMLACGVLAVGVSALSDRQAAATLLGTRLLLQMLAATGALILVNRLRQGSFWRQPGGARLAIVALGVMWAVDLLVFGSAWFTGDWPVGLIDLRGGVMVALTPLFSLAAQRGEERTMQASRTLALLSLAMVAVALYIAVTALATAIVGSVGGSYARLVQTALIFGTTAALLTLVSTPWVRAWARVLVSKHLFSHRYDYRTEWLRFTETLGAPGAEAAPLDVRVVKAVADLADAPGGLLLLPEGAGLGIGAAWNWPDAPAADRPDERLFAHLAATARIIELDAVRAGTADPGDQRGVSAWLRDDDHAWVVVPLLHLGQLAGAIVLARPIMNRALDWEDFDLFGVAGRQAASYLAEARAHAALADVQRFDEFNRRFAFIMHDLKNLVSQLTLVARNAERHADNPAFRADMVATLADSSNRMNALLARLSQHHASRAEKARPVPLLALAERIAAGRRAQHPVSASGDPAAIALADPVALETLLSHLVQNAVEASAPGAEVQLTVAAADGEASITVVDHGCGMSPAFIRDQLFRPFVSGKPGGFGLGAFEARQLAEEMCGAIGVSSREGVGTSFRVALPAAPAVAPAASGRTELAA</sequence>
<reference evidence="6 7" key="1">
    <citation type="submission" date="2017-03" db="EMBL/GenBank/DDBJ databases">
        <title>Genome sequence of Sphingomonas mucosissima DSM 17494.</title>
        <authorList>
            <person name="Poehlein A."/>
            <person name="Wuebbeler J.H."/>
            <person name="Steinbuechel A."/>
            <person name="Daniel R."/>
        </authorList>
    </citation>
    <scope>NUCLEOTIDE SEQUENCE [LARGE SCALE GENOMIC DNA]</scope>
    <source>
        <strain evidence="6 7">DSM 17494</strain>
    </source>
</reference>
<feature type="transmembrane region" description="Helical" evidence="4">
    <location>
        <begin position="254"/>
        <end position="274"/>
    </location>
</feature>
<dbReference type="PANTHER" id="PTHR43547">
    <property type="entry name" value="TWO-COMPONENT HISTIDINE KINASE"/>
    <property type="match status" value="1"/>
</dbReference>
<dbReference type="EC" id="2.7.13.3" evidence="2"/>
<keyword evidence="7" id="KW-1185">Reference proteome</keyword>
<keyword evidence="3" id="KW-0597">Phosphoprotein</keyword>
<keyword evidence="4" id="KW-0472">Membrane</keyword>
<proteinExistence type="predicted"/>
<keyword evidence="4" id="KW-0812">Transmembrane</keyword>
<dbReference type="PANTHER" id="PTHR43547:SF2">
    <property type="entry name" value="HYBRID SIGNAL TRANSDUCTION HISTIDINE KINASE C"/>
    <property type="match status" value="1"/>
</dbReference>
<comment type="caution">
    <text evidence="6">The sequence shown here is derived from an EMBL/GenBank/DDBJ whole genome shotgun (WGS) entry which is preliminary data.</text>
</comment>
<dbReference type="PROSITE" id="PS50109">
    <property type="entry name" value="HIS_KIN"/>
    <property type="match status" value="1"/>
</dbReference>
<dbReference type="InterPro" id="IPR036890">
    <property type="entry name" value="HATPase_C_sf"/>
</dbReference>
<dbReference type="NCBIfam" id="TIGR02916">
    <property type="entry name" value="PEP_his_kin"/>
    <property type="match status" value="1"/>
</dbReference>
<dbReference type="Gene3D" id="3.30.450.40">
    <property type="match status" value="1"/>
</dbReference>
<evidence type="ECO:0000313" key="6">
    <source>
        <dbReference type="EMBL" id="OWK30571.1"/>
    </source>
</evidence>
<dbReference type="GO" id="GO:0000155">
    <property type="term" value="F:phosphorelay sensor kinase activity"/>
    <property type="evidence" value="ECO:0007669"/>
    <property type="project" value="TreeGrafter"/>
</dbReference>
<keyword evidence="4" id="KW-1133">Transmembrane helix</keyword>
<dbReference type="OrthoDB" id="9785691at2"/>
<gene>
    <name evidence="6" type="primary">torS</name>
    <name evidence="6" type="ORF">SPMU_15580</name>
</gene>
<dbReference type="Pfam" id="PF02518">
    <property type="entry name" value="HATPase_c"/>
    <property type="match status" value="1"/>
</dbReference>
<feature type="transmembrane region" description="Helical" evidence="4">
    <location>
        <begin position="6"/>
        <end position="24"/>
    </location>
</feature>
<feature type="transmembrane region" description="Helical" evidence="4">
    <location>
        <begin position="222"/>
        <end position="248"/>
    </location>
</feature>
<evidence type="ECO:0000259" key="5">
    <source>
        <dbReference type="PROSITE" id="PS50109"/>
    </source>
</evidence>
<accession>A0A245ZLE8</accession>
<feature type="transmembrane region" description="Helical" evidence="4">
    <location>
        <begin position="36"/>
        <end position="54"/>
    </location>
</feature>
<evidence type="ECO:0000256" key="3">
    <source>
        <dbReference type="ARBA" id="ARBA00022553"/>
    </source>
</evidence>
<dbReference type="SUPFAM" id="SSF55781">
    <property type="entry name" value="GAF domain-like"/>
    <property type="match status" value="1"/>
</dbReference>
<keyword evidence="6" id="KW-0808">Transferase</keyword>
<dbReference type="Gene3D" id="3.30.565.10">
    <property type="entry name" value="Histidine kinase-like ATPase, C-terminal domain"/>
    <property type="match status" value="1"/>
</dbReference>
<dbReference type="EMBL" id="NBBJ01000002">
    <property type="protein sequence ID" value="OWK30571.1"/>
    <property type="molecule type" value="Genomic_DNA"/>
</dbReference>
<organism evidence="6 7">
    <name type="scientific">Sphingomonas mucosissima</name>
    <dbReference type="NCBI Taxonomy" id="370959"/>
    <lineage>
        <taxon>Bacteria</taxon>
        <taxon>Pseudomonadati</taxon>
        <taxon>Pseudomonadota</taxon>
        <taxon>Alphaproteobacteria</taxon>
        <taxon>Sphingomonadales</taxon>
        <taxon>Sphingomonadaceae</taxon>
        <taxon>Sphingomonas</taxon>
    </lineage>
</organism>
<evidence type="ECO:0000256" key="4">
    <source>
        <dbReference type="SAM" id="Phobius"/>
    </source>
</evidence>
<dbReference type="SMART" id="SM00387">
    <property type="entry name" value="HATPase_c"/>
    <property type="match status" value="1"/>
</dbReference>
<dbReference type="InterPro" id="IPR003594">
    <property type="entry name" value="HATPase_dom"/>
</dbReference>
<feature type="transmembrane region" description="Helical" evidence="4">
    <location>
        <begin position="122"/>
        <end position="147"/>
    </location>
</feature>
<feature type="transmembrane region" description="Helical" evidence="4">
    <location>
        <begin position="92"/>
        <end position="116"/>
    </location>
</feature>
<dbReference type="SUPFAM" id="SSF55874">
    <property type="entry name" value="ATPase domain of HSP90 chaperone/DNA topoisomerase II/histidine kinase"/>
    <property type="match status" value="1"/>
</dbReference>
<dbReference type="InterPro" id="IPR029016">
    <property type="entry name" value="GAF-like_dom_sf"/>
</dbReference>
<name>A0A245ZLE8_9SPHN</name>
<dbReference type="InterPro" id="IPR004358">
    <property type="entry name" value="Sig_transdc_His_kin-like_C"/>
</dbReference>
<dbReference type="InterPro" id="IPR014265">
    <property type="entry name" value="XrtA/PrsK"/>
</dbReference>
<protein>
    <recommendedName>
        <fullName evidence="2">histidine kinase</fullName>
        <ecNumber evidence="2">2.7.13.3</ecNumber>
    </recommendedName>
</protein>
<comment type="catalytic activity">
    <reaction evidence="1">
        <text>ATP + protein L-histidine = ADP + protein N-phospho-L-histidine.</text>
        <dbReference type="EC" id="2.7.13.3"/>
    </reaction>
</comment>